<dbReference type="InterPro" id="IPR035890">
    <property type="entry name" value="Anti-sigma-28_factor_FlgM_sf"/>
</dbReference>
<keyword evidence="10" id="KW-0966">Cell projection</keyword>
<keyword evidence="5" id="KW-0805">Transcription regulation</keyword>
<protein>
    <recommendedName>
        <fullName evidence="2">Negative regulator of flagellin synthesis</fullName>
    </recommendedName>
    <alternativeName>
        <fullName evidence="8">Anti-sigma-28 factor</fullName>
    </alternativeName>
</protein>
<name>A0ABT8YDY3_9SPHN</name>
<keyword evidence="4" id="KW-1005">Bacterial flagellum biogenesis</keyword>
<dbReference type="Pfam" id="PF04316">
    <property type="entry name" value="FlgM"/>
    <property type="match status" value="1"/>
</dbReference>
<reference evidence="10" key="1">
    <citation type="submission" date="2023-07" db="EMBL/GenBank/DDBJ databases">
        <authorList>
            <person name="Kim M."/>
        </authorList>
    </citation>
    <scope>NUCLEOTIDE SEQUENCE</scope>
    <source>
        <strain evidence="10">BIUV-7</strain>
    </source>
</reference>
<evidence type="ECO:0000256" key="3">
    <source>
        <dbReference type="ARBA" id="ARBA00022491"/>
    </source>
</evidence>
<gene>
    <name evidence="10" type="primary">flgM</name>
    <name evidence="10" type="ORF">Q4F19_19405</name>
</gene>
<sequence>MISAIGPTGTQRMADMIRTNGAKPNVATAQAAATGETVPSTPAALLAAEGAPIDSDKVASIKAALAAGTYAINPRAIADRMIALDLPGTAR</sequence>
<dbReference type="Proteomes" id="UP001169764">
    <property type="component" value="Unassembled WGS sequence"/>
</dbReference>
<proteinExistence type="inferred from homology"/>
<organism evidence="10 11">
    <name type="scientific">Sphingomonas natans</name>
    <dbReference type="NCBI Taxonomy" id="3063330"/>
    <lineage>
        <taxon>Bacteria</taxon>
        <taxon>Pseudomonadati</taxon>
        <taxon>Pseudomonadota</taxon>
        <taxon>Alphaproteobacteria</taxon>
        <taxon>Sphingomonadales</taxon>
        <taxon>Sphingomonadaceae</taxon>
        <taxon>Sphingomonas</taxon>
    </lineage>
</organism>
<accession>A0ABT8YDY3</accession>
<comment type="function">
    <text evidence="7">Responsible for the coupling of flagellin expression to flagellar assembly by preventing expression of the flagellin genes when a component of the middle class of proteins is defective. It negatively regulates flagellar genes by inhibiting the activity of FliA by directly binding to FliA.</text>
</comment>
<evidence type="ECO:0000256" key="1">
    <source>
        <dbReference type="ARBA" id="ARBA00005322"/>
    </source>
</evidence>
<evidence type="ECO:0000256" key="5">
    <source>
        <dbReference type="ARBA" id="ARBA00023015"/>
    </source>
</evidence>
<feature type="domain" description="Anti-sigma-28 factor FlgM C-terminal" evidence="9">
    <location>
        <begin position="48"/>
        <end position="82"/>
    </location>
</feature>
<evidence type="ECO:0000313" key="10">
    <source>
        <dbReference type="EMBL" id="MDO6416559.1"/>
    </source>
</evidence>
<dbReference type="InterPro" id="IPR007412">
    <property type="entry name" value="FlgM"/>
</dbReference>
<keyword evidence="10" id="KW-0969">Cilium</keyword>
<keyword evidence="3" id="KW-0678">Repressor</keyword>
<dbReference type="SUPFAM" id="SSF101498">
    <property type="entry name" value="Anti-sigma factor FlgM"/>
    <property type="match status" value="1"/>
</dbReference>
<evidence type="ECO:0000256" key="7">
    <source>
        <dbReference type="ARBA" id="ARBA00024739"/>
    </source>
</evidence>
<evidence type="ECO:0000256" key="8">
    <source>
        <dbReference type="ARBA" id="ARBA00030117"/>
    </source>
</evidence>
<dbReference type="InterPro" id="IPR031316">
    <property type="entry name" value="FlgM_C"/>
</dbReference>
<comment type="similarity">
    <text evidence="1">Belongs to the FlgM family.</text>
</comment>
<keyword evidence="6" id="KW-0804">Transcription</keyword>
<dbReference type="EMBL" id="JAUOTP010000011">
    <property type="protein sequence ID" value="MDO6416559.1"/>
    <property type="molecule type" value="Genomic_DNA"/>
</dbReference>
<evidence type="ECO:0000256" key="4">
    <source>
        <dbReference type="ARBA" id="ARBA00022795"/>
    </source>
</evidence>
<evidence type="ECO:0000256" key="6">
    <source>
        <dbReference type="ARBA" id="ARBA00023163"/>
    </source>
</evidence>
<keyword evidence="10" id="KW-0282">Flagellum</keyword>
<dbReference type="NCBIfam" id="TIGR03824">
    <property type="entry name" value="FlgM_jcvi"/>
    <property type="match status" value="1"/>
</dbReference>
<evidence type="ECO:0000256" key="2">
    <source>
        <dbReference type="ARBA" id="ARBA00017823"/>
    </source>
</evidence>
<evidence type="ECO:0000313" key="11">
    <source>
        <dbReference type="Proteomes" id="UP001169764"/>
    </source>
</evidence>
<comment type="caution">
    <text evidence="10">The sequence shown here is derived from an EMBL/GenBank/DDBJ whole genome shotgun (WGS) entry which is preliminary data.</text>
</comment>
<evidence type="ECO:0000259" key="9">
    <source>
        <dbReference type="Pfam" id="PF04316"/>
    </source>
</evidence>
<keyword evidence="11" id="KW-1185">Reference proteome</keyword>